<dbReference type="InterPro" id="IPR018497">
    <property type="entry name" value="Peptidase_M13_C"/>
</dbReference>
<dbReference type="GO" id="GO:0046872">
    <property type="term" value="F:metal ion binding"/>
    <property type="evidence" value="ECO:0007669"/>
    <property type="project" value="UniProtKB-KW"/>
</dbReference>
<dbReference type="AlphaFoldDB" id="A0AAQ4FFV1"/>
<gene>
    <name evidence="10" type="ORF">V5799_007574</name>
</gene>
<dbReference type="PANTHER" id="PTHR11733">
    <property type="entry name" value="ZINC METALLOPROTEASE FAMILY M13 NEPRILYSIN-RELATED"/>
    <property type="match status" value="1"/>
</dbReference>
<keyword evidence="11" id="KW-1185">Reference proteome</keyword>
<evidence type="ECO:0000313" key="10">
    <source>
        <dbReference type="EMBL" id="KAK8786060.1"/>
    </source>
</evidence>
<accession>A0AAQ4FFV1</accession>
<evidence type="ECO:0000256" key="2">
    <source>
        <dbReference type="ARBA" id="ARBA00007357"/>
    </source>
</evidence>
<dbReference type="InterPro" id="IPR000718">
    <property type="entry name" value="Peptidase_M13"/>
</dbReference>
<dbReference type="GO" id="GO:0016485">
    <property type="term" value="P:protein processing"/>
    <property type="evidence" value="ECO:0007669"/>
    <property type="project" value="TreeGrafter"/>
</dbReference>
<dbReference type="Pfam" id="PF01431">
    <property type="entry name" value="Peptidase_M13"/>
    <property type="match status" value="1"/>
</dbReference>
<evidence type="ECO:0000256" key="3">
    <source>
        <dbReference type="ARBA" id="ARBA00022670"/>
    </source>
</evidence>
<evidence type="ECO:0000256" key="4">
    <source>
        <dbReference type="ARBA" id="ARBA00022723"/>
    </source>
</evidence>
<evidence type="ECO:0000256" key="7">
    <source>
        <dbReference type="ARBA" id="ARBA00023049"/>
    </source>
</evidence>
<dbReference type="PRINTS" id="PR00786">
    <property type="entry name" value="NEPRILYSIN"/>
</dbReference>
<keyword evidence="4" id="KW-0479">Metal-binding</keyword>
<dbReference type="PROSITE" id="PS51885">
    <property type="entry name" value="NEPRILYSIN"/>
    <property type="match status" value="1"/>
</dbReference>
<protein>
    <recommendedName>
        <fullName evidence="12">M13 family peptidase</fullName>
    </recommendedName>
</protein>
<evidence type="ECO:0000256" key="5">
    <source>
        <dbReference type="ARBA" id="ARBA00022801"/>
    </source>
</evidence>
<evidence type="ECO:0000256" key="1">
    <source>
        <dbReference type="ARBA" id="ARBA00001947"/>
    </source>
</evidence>
<dbReference type="GO" id="GO:0004222">
    <property type="term" value="F:metalloendopeptidase activity"/>
    <property type="evidence" value="ECO:0007669"/>
    <property type="project" value="InterPro"/>
</dbReference>
<comment type="caution">
    <text evidence="10">The sequence shown here is derived from an EMBL/GenBank/DDBJ whole genome shotgun (WGS) entry which is preliminary data.</text>
</comment>
<dbReference type="InterPro" id="IPR024079">
    <property type="entry name" value="MetalloPept_cat_dom_sf"/>
</dbReference>
<keyword evidence="6" id="KW-0862">Zinc</keyword>
<keyword evidence="3" id="KW-0645">Protease</keyword>
<comment type="similarity">
    <text evidence="2">Belongs to the peptidase M13 family.</text>
</comment>
<dbReference type="Gene3D" id="3.40.390.10">
    <property type="entry name" value="Collagenase (Catalytic Domain)"/>
    <property type="match status" value="1"/>
</dbReference>
<evidence type="ECO:0000313" key="11">
    <source>
        <dbReference type="Proteomes" id="UP001321473"/>
    </source>
</evidence>
<dbReference type="InterPro" id="IPR008753">
    <property type="entry name" value="Peptidase_M13_N"/>
</dbReference>
<evidence type="ECO:0008006" key="12">
    <source>
        <dbReference type="Google" id="ProtNLM"/>
    </source>
</evidence>
<name>A0AAQ4FFV1_AMBAM</name>
<feature type="domain" description="Peptidase M13 N-terminal" evidence="9">
    <location>
        <begin position="3"/>
        <end position="138"/>
    </location>
</feature>
<dbReference type="Proteomes" id="UP001321473">
    <property type="component" value="Unassembled WGS sequence"/>
</dbReference>
<evidence type="ECO:0000256" key="6">
    <source>
        <dbReference type="ARBA" id="ARBA00022833"/>
    </source>
</evidence>
<dbReference type="EMBL" id="JARKHS020003073">
    <property type="protein sequence ID" value="KAK8786060.1"/>
    <property type="molecule type" value="Genomic_DNA"/>
</dbReference>
<dbReference type="PANTHER" id="PTHR11733:SF241">
    <property type="entry name" value="GH26575P-RELATED"/>
    <property type="match status" value="1"/>
</dbReference>
<comment type="cofactor">
    <cofactor evidence="1">
        <name>Zn(2+)</name>
        <dbReference type="ChEBI" id="CHEBI:29105"/>
    </cofactor>
</comment>
<evidence type="ECO:0000259" key="9">
    <source>
        <dbReference type="Pfam" id="PF05649"/>
    </source>
</evidence>
<feature type="domain" description="Peptidase M13 C-terminal" evidence="8">
    <location>
        <begin position="200"/>
        <end position="396"/>
    </location>
</feature>
<keyword evidence="5" id="KW-0378">Hydrolase</keyword>
<evidence type="ECO:0000259" key="8">
    <source>
        <dbReference type="Pfam" id="PF01431"/>
    </source>
</evidence>
<dbReference type="GO" id="GO:0005886">
    <property type="term" value="C:plasma membrane"/>
    <property type="evidence" value="ECO:0007669"/>
    <property type="project" value="TreeGrafter"/>
</dbReference>
<reference evidence="10 11" key="1">
    <citation type="journal article" date="2023" name="Arcadia Sci">
        <title>De novo assembly of a long-read Amblyomma americanum tick genome.</title>
        <authorList>
            <person name="Chou S."/>
            <person name="Poskanzer K.E."/>
            <person name="Rollins M."/>
            <person name="Thuy-Boun P.S."/>
        </authorList>
    </citation>
    <scope>NUCLEOTIDE SEQUENCE [LARGE SCALE GENOMIC DNA]</scope>
    <source>
        <strain evidence="10">F_SG_1</strain>
        <tissue evidence="10">Salivary glands</tissue>
    </source>
</reference>
<organism evidence="10 11">
    <name type="scientific">Amblyomma americanum</name>
    <name type="common">Lone star tick</name>
    <dbReference type="NCBI Taxonomy" id="6943"/>
    <lineage>
        <taxon>Eukaryota</taxon>
        <taxon>Metazoa</taxon>
        <taxon>Ecdysozoa</taxon>
        <taxon>Arthropoda</taxon>
        <taxon>Chelicerata</taxon>
        <taxon>Arachnida</taxon>
        <taxon>Acari</taxon>
        <taxon>Parasitiformes</taxon>
        <taxon>Ixodida</taxon>
        <taxon>Ixodoidea</taxon>
        <taxon>Ixodidae</taxon>
        <taxon>Amblyomminae</taxon>
        <taxon>Amblyomma</taxon>
    </lineage>
</organism>
<dbReference type="Pfam" id="PF05649">
    <property type="entry name" value="Peptidase_M13_N"/>
    <property type="match status" value="1"/>
</dbReference>
<proteinExistence type="inferred from homology"/>
<dbReference type="SUPFAM" id="SSF55486">
    <property type="entry name" value="Metalloproteases ('zincins'), catalytic domain"/>
    <property type="match status" value="1"/>
</dbReference>
<sequence>MFVKNRQLLQLVGQLMGEASHDAAPLLTYITWHVVRTLAPMTSHPVVRQQFGGSRVATTVYMLGRCYVDADAALPFAFAHVFARRWLQAESVRDVAAMEEHIRHEANASMAALPWMDSGTKGVALKKLSTLRTIVGRPAQLASDQALELLYPYLAALGSGGSYLDLMNSVRSMQLRYAKRLLRTNGSAGSDLSVPLTAVNAFYLPVYHVMVVPAAILHPPFYVAGYPQSYNLGSLGHVLGHEMTHAFDPDMGLYDRDGRRRDWWTSASRASFQSRLDCLRQMYNSLPWAEGLQYGDYALTENFADSGGLLKAYRAFRTLEGGTRHSPPAALAGFTDQQVFFLSSCFKWCSTEEKQGPGWYSPPIMRCNVPLMNMPEFAEAFDCSAGKIMNPVARCNFM</sequence>
<dbReference type="CDD" id="cd08662">
    <property type="entry name" value="M13"/>
    <property type="match status" value="1"/>
</dbReference>
<keyword evidence="7" id="KW-0482">Metalloprotease</keyword>